<accession>A0AAU9JL28</accession>
<comment type="caution">
    <text evidence="3">The sequence shown here is derived from an EMBL/GenBank/DDBJ whole genome shotgun (WGS) entry which is preliminary data.</text>
</comment>
<dbReference type="PANTHER" id="PTHR40515:SF1">
    <property type="entry name" value="CILIA- AND FLAGELLA-ASSOCIATED PROTEIN 157"/>
    <property type="match status" value="1"/>
</dbReference>
<evidence type="ECO:0000256" key="1">
    <source>
        <dbReference type="SAM" id="Coils"/>
    </source>
</evidence>
<evidence type="ECO:0000256" key="2">
    <source>
        <dbReference type="SAM" id="MobiDB-lite"/>
    </source>
</evidence>
<dbReference type="PANTHER" id="PTHR40515">
    <property type="entry name" value="CILIA- AND FLAGELLA-ASSOCIATED PROTEIN 157"/>
    <property type="match status" value="1"/>
</dbReference>
<sequence length="360" mass="42062">MDSLLKSKSKDDILTESKSPLLKNPGATIRDQILRFQNQISDLQKENDALKRENLKLSTHLEFLQKKDSQAMKAEISFKNLIRGYQDELSGRKSIFKLSKDDVKSVSGSYENLFDSIELMKDKVQEMLSQKEEALGAIFNTKLKEISKQLEKEKKEKFEFIDSLAEKEIKLTEELELLKASVFMIESKNNSLERENKKLAINLKERDIEIKGLQDKLFKLKKKKMKLPPIEMPRSLSTIPPDCISDKRVSPAMVNNPINTEREEISSLNTQNYVYKLQRQLKVEKNNARAAREAYRREVENKGELFKLIQECYEDTKEHVQQVKMSSIKKLNDYLKQKFMDELTKREKILELITEKLYQG</sequence>
<keyword evidence="4" id="KW-1185">Reference proteome</keyword>
<protein>
    <submittedName>
        <fullName evidence="3">Uncharacterized protein</fullName>
    </submittedName>
</protein>
<evidence type="ECO:0000313" key="3">
    <source>
        <dbReference type="EMBL" id="CAG9324855.1"/>
    </source>
</evidence>
<name>A0AAU9JL28_9CILI</name>
<dbReference type="AlphaFoldDB" id="A0AAU9JL28"/>
<feature type="region of interest" description="Disordered" evidence="2">
    <location>
        <begin position="1"/>
        <end position="21"/>
    </location>
</feature>
<reference evidence="3" key="1">
    <citation type="submission" date="2021-09" db="EMBL/GenBank/DDBJ databases">
        <authorList>
            <consortium name="AG Swart"/>
            <person name="Singh M."/>
            <person name="Singh A."/>
            <person name="Seah K."/>
            <person name="Emmerich C."/>
        </authorList>
    </citation>
    <scope>NUCLEOTIDE SEQUENCE</scope>
    <source>
        <strain evidence="3">ATCC30299</strain>
    </source>
</reference>
<keyword evidence="1" id="KW-0175">Coiled coil</keyword>
<proteinExistence type="predicted"/>
<gene>
    <name evidence="3" type="ORF">BSTOLATCC_MIC36630</name>
</gene>
<feature type="coiled-coil region" evidence="1">
    <location>
        <begin position="33"/>
        <end position="67"/>
    </location>
</feature>
<dbReference type="EMBL" id="CAJZBQ010000036">
    <property type="protein sequence ID" value="CAG9324855.1"/>
    <property type="molecule type" value="Genomic_DNA"/>
</dbReference>
<feature type="coiled-coil region" evidence="1">
    <location>
        <begin position="161"/>
        <end position="209"/>
    </location>
</feature>
<organism evidence="3 4">
    <name type="scientific">Blepharisma stoltei</name>
    <dbReference type="NCBI Taxonomy" id="1481888"/>
    <lineage>
        <taxon>Eukaryota</taxon>
        <taxon>Sar</taxon>
        <taxon>Alveolata</taxon>
        <taxon>Ciliophora</taxon>
        <taxon>Postciliodesmatophora</taxon>
        <taxon>Heterotrichea</taxon>
        <taxon>Heterotrichida</taxon>
        <taxon>Blepharismidae</taxon>
        <taxon>Blepharisma</taxon>
    </lineage>
</organism>
<dbReference type="Proteomes" id="UP001162131">
    <property type="component" value="Unassembled WGS sequence"/>
</dbReference>
<evidence type="ECO:0000313" key="4">
    <source>
        <dbReference type="Proteomes" id="UP001162131"/>
    </source>
</evidence>